<sequence length="332" mass="36711">MINLLNIMRALADPTRLRIVFLVRRLELSVGELVQILDQSQPRVSRHIRILDEAGLLERRKEGSWVFLRPSGLLTDGSLASLLAEADVSQAKAFQRDLLRLDEVRNARTAMAAHYFAAHADEWDSLRSLHIADSEVEARLAQVLHSAPLGRVLDVGTGTGRIVELFAADASRLVAIDSSPEMLRLARAKIANLSPEIASKVDIKLGDFNMLPVGNGEFDTVIFHQVLHYAQHPEAVIAEAIRTLAPGGRLVIVDFAAHDLEELRTVHAHARLGFSDEFMKKAFTNHGLQMVHQTALEAGALVVKVWMGEKISAQQPRPTNNINPKNNLRIVA</sequence>
<dbReference type="Pfam" id="PF01022">
    <property type="entry name" value="HTH_5"/>
    <property type="match status" value="1"/>
</dbReference>
<accession>A0A3R8R708</accession>
<dbReference type="InterPro" id="IPR036390">
    <property type="entry name" value="WH_DNA-bd_sf"/>
</dbReference>
<dbReference type="GO" id="GO:0032259">
    <property type="term" value="P:methylation"/>
    <property type="evidence" value="ECO:0007669"/>
    <property type="project" value="UniProtKB-KW"/>
</dbReference>
<dbReference type="SUPFAM" id="SSF53335">
    <property type="entry name" value="S-adenosyl-L-methionine-dependent methyltransferases"/>
    <property type="match status" value="1"/>
</dbReference>
<dbReference type="CDD" id="cd02440">
    <property type="entry name" value="AdoMet_MTases"/>
    <property type="match status" value="1"/>
</dbReference>
<comment type="caution">
    <text evidence="2">The sequence shown here is derived from an EMBL/GenBank/DDBJ whole genome shotgun (WGS) entry which is preliminary data.</text>
</comment>
<dbReference type="PRINTS" id="PR00778">
    <property type="entry name" value="HTHARSR"/>
</dbReference>
<dbReference type="PANTHER" id="PTHR42912:SF93">
    <property type="entry name" value="N6-ADENOSINE-METHYLTRANSFERASE TMT1A"/>
    <property type="match status" value="1"/>
</dbReference>
<dbReference type="NCBIfam" id="NF033788">
    <property type="entry name" value="HTH_metalloreg"/>
    <property type="match status" value="1"/>
</dbReference>
<dbReference type="SUPFAM" id="SSF46785">
    <property type="entry name" value="Winged helix' DNA-binding domain"/>
    <property type="match status" value="1"/>
</dbReference>
<keyword evidence="2" id="KW-0489">Methyltransferase</keyword>
<dbReference type="GO" id="GO:0003700">
    <property type="term" value="F:DNA-binding transcription factor activity"/>
    <property type="evidence" value="ECO:0007669"/>
    <property type="project" value="InterPro"/>
</dbReference>
<evidence type="ECO:0000313" key="2">
    <source>
        <dbReference type="EMBL" id="RRQ51358.1"/>
    </source>
</evidence>
<dbReference type="InterPro" id="IPR029063">
    <property type="entry name" value="SAM-dependent_MTases_sf"/>
</dbReference>
<dbReference type="PROSITE" id="PS50987">
    <property type="entry name" value="HTH_ARSR_2"/>
    <property type="match status" value="1"/>
</dbReference>
<reference evidence="2 3" key="1">
    <citation type="submission" date="2018-12" db="EMBL/GenBank/DDBJ databases">
        <authorList>
            <person name="Kim S.-J."/>
            <person name="Jung G.-Y."/>
        </authorList>
    </citation>
    <scope>NUCLEOTIDE SEQUENCE [LARGE SCALE GENOMIC DNA]</scope>
    <source>
        <strain evidence="2 3">03SU3-P</strain>
    </source>
</reference>
<dbReference type="EMBL" id="RWJI01000001">
    <property type="protein sequence ID" value="RRQ51358.1"/>
    <property type="molecule type" value="Genomic_DNA"/>
</dbReference>
<keyword evidence="2" id="KW-0808">Transferase</keyword>
<keyword evidence="3" id="KW-1185">Reference proteome</keyword>
<dbReference type="AlphaFoldDB" id="A0A3R8R708"/>
<evidence type="ECO:0000259" key="1">
    <source>
        <dbReference type="PROSITE" id="PS50987"/>
    </source>
</evidence>
<dbReference type="InterPro" id="IPR013216">
    <property type="entry name" value="Methyltransf_11"/>
</dbReference>
<dbReference type="InterPro" id="IPR050508">
    <property type="entry name" value="Methyltransf_Superfamily"/>
</dbReference>
<name>A0A3R8R708_9SPHN</name>
<proteinExistence type="predicted"/>
<gene>
    <name evidence="2" type="ORF">D7D48_00095</name>
</gene>
<dbReference type="PANTHER" id="PTHR42912">
    <property type="entry name" value="METHYLTRANSFERASE"/>
    <property type="match status" value="1"/>
</dbReference>
<dbReference type="Gene3D" id="3.40.50.150">
    <property type="entry name" value="Vaccinia Virus protein VP39"/>
    <property type="match status" value="1"/>
</dbReference>
<dbReference type="GO" id="GO:0008757">
    <property type="term" value="F:S-adenosylmethionine-dependent methyltransferase activity"/>
    <property type="evidence" value="ECO:0007669"/>
    <property type="project" value="InterPro"/>
</dbReference>
<protein>
    <submittedName>
        <fullName evidence="2">Methyltransferase domain-containing protein</fullName>
    </submittedName>
</protein>
<dbReference type="InterPro" id="IPR036388">
    <property type="entry name" value="WH-like_DNA-bd_sf"/>
</dbReference>
<dbReference type="Proteomes" id="UP000268553">
    <property type="component" value="Unassembled WGS sequence"/>
</dbReference>
<feature type="domain" description="HTH arsR-type" evidence="1">
    <location>
        <begin position="1"/>
        <end position="90"/>
    </location>
</feature>
<dbReference type="Pfam" id="PF08241">
    <property type="entry name" value="Methyltransf_11"/>
    <property type="match status" value="1"/>
</dbReference>
<dbReference type="SMART" id="SM00418">
    <property type="entry name" value="HTH_ARSR"/>
    <property type="match status" value="1"/>
</dbReference>
<dbReference type="InterPro" id="IPR001845">
    <property type="entry name" value="HTH_ArsR_DNA-bd_dom"/>
</dbReference>
<dbReference type="OrthoDB" id="9789575at2"/>
<dbReference type="InterPro" id="IPR011991">
    <property type="entry name" value="ArsR-like_HTH"/>
</dbReference>
<dbReference type="RefSeq" id="WP_125229373.1">
    <property type="nucleotide sequence ID" value="NZ_RWJI01000001.1"/>
</dbReference>
<dbReference type="Gene3D" id="1.10.10.10">
    <property type="entry name" value="Winged helix-like DNA-binding domain superfamily/Winged helix DNA-binding domain"/>
    <property type="match status" value="1"/>
</dbReference>
<evidence type="ECO:0000313" key="3">
    <source>
        <dbReference type="Proteomes" id="UP000268553"/>
    </source>
</evidence>
<organism evidence="2 3">
    <name type="scientific">Sphingorhabdus wooponensis</name>
    <dbReference type="NCBI Taxonomy" id="940136"/>
    <lineage>
        <taxon>Bacteria</taxon>
        <taxon>Pseudomonadati</taxon>
        <taxon>Pseudomonadota</taxon>
        <taxon>Alphaproteobacteria</taxon>
        <taxon>Sphingomonadales</taxon>
        <taxon>Sphingomonadaceae</taxon>
        <taxon>Sphingorhabdus</taxon>
    </lineage>
</organism>
<dbReference type="CDD" id="cd00090">
    <property type="entry name" value="HTH_ARSR"/>
    <property type="match status" value="1"/>
</dbReference>